<dbReference type="InterPro" id="IPR000182">
    <property type="entry name" value="GNAT_dom"/>
</dbReference>
<dbReference type="PANTHER" id="PTHR37817:SF1">
    <property type="entry name" value="N-ACETYLTRANSFERASE EIS"/>
    <property type="match status" value="1"/>
</dbReference>
<dbReference type="PANTHER" id="PTHR37817">
    <property type="entry name" value="N-ACETYLTRANSFERASE EIS"/>
    <property type="match status" value="1"/>
</dbReference>
<dbReference type="PROSITE" id="PS51186">
    <property type="entry name" value="GNAT"/>
    <property type="match status" value="1"/>
</dbReference>
<organism evidence="2 3">
    <name type="scientific">Brotaphodocola catenula</name>
    <dbReference type="NCBI Taxonomy" id="2885361"/>
    <lineage>
        <taxon>Bacteria</taxon>
        <taxon>Bacillati</taxon>
        <taxon>Bacillota</taxon>
        <taxon>Clostridia</taxon>
        <taxon>Lachnospirales</taxon>
        <taxon>Lachnospiraceae</taxon>
        <taxon>Brotaphodocola</taxon>
    </lineage>
</organism>
<dbReference type="InterPro" id="IPR016181">
    <property type="entry name" value="Acyl_CoA_acyltransferase"/>
</dbReference>
<dbReference type="InterPro" id="IPR036527">
    <property type="entry name" value="SCP2_sterol-bd_dom_sf"/>
</dbReference>
<dbReference type="EMBL" id="JAJEPU010000008">
    <property type="protein sequence ID" value="MCC2164095.1"/>
    <property type="molecule type" value="Genomic_DNA"/>
</dbReference>
<dbReference type="Gene3D" id="3.40.630.30">
    <property type="match status" value="1"/>
</dbReference>
<dbReference type="EC" id="2.3.1.-" evidence="2"/>
<dbReference type="GO" id="GO:0030649">
    <property type="term" value="P:aminoglycoside antibiotic catabolic process"/>
    <property type="evidence" value="ECO:0007669"/>
    <property type="project" value="TreeGrafter"/>
</dbReference>
<evidence type="ECO:0000313" key="3">
    <source>
        <dbReference type="Proteomes" id="UP001198962"/>
    </source>
</evidence>
<dbReference type="AlphaFoldDB" id="A0AAE3AP95"/>
<accession>A0AAE3AP95</accession>
<proteinExistence type="predicted"/>
<dbReference type="Pfam" id="PF13527">
    <property type="entry name" value="Acetyltransf_9"/>
    <property type="match status" value="1"/>
</dbReference>
<gene>
    <name evidence="2" type="ORF">LKD32_04205</name>
</gene>
<keyword evidence="2" id="KW-0808">Transferase</keyword>
<dbReference type="Proteomes" id="UP001198962">
    <property type="component" value="Unassembled WGS sequence"/>
</dbReference>
<evidence type="ECO:0000313" key="2">
    <source>
        <dbReference type="EMBL" id="MCC2164095.1"/>
    </source>
</evidence>
<sequence>MPEYLDDAQKQETRELWEGIFSEDSRSFVDYYYREKMKDNRVLAIREDGVLQAMLHQNPYLLAVGKWRWRVDYLVGVATCPEKRHQGYMTRLLTAMMAEMRTEKMPFCFLMPAREAIYLPFGFTFIFRQSKWRLRSLGSGSDSFSEGFARKQVLCKGDLNIGEDYNRPGRRGYLGELAKWMNQWLSARYQVYAVRDEAYLRRLFLELASENGSFDVLMDRHGIAGMQAFWGIDEVEQRLLYGKEPYVEEEKDTEKPAIMARIITPEVFVKAIHLRSEEREDERAIRLYLEDPLIPENDGLWIWHLNHEMSWMERGENDKKWITEGSADCGKLDEKSIVEKCEETGLCKTSGIKDGAKVAGISGETICEYKHKTECECEWDLCMSIAEFTSWLFGYSVPAVVGEWDKVVEPLKGVFLDEVV</sequence>
<dbReference type="Gene3D" id="3.30.1050.10">
    <property type="entry name" value="SCP2 sterol-binding domain"/>
    <property type="match status" value="1"/>
</dbReference>
<protein>
    <submittedName>
        <fullName evidence="2">GNAT family N-acetyltransferase</fullName>
        <ecNumber evidence="2">2.3.1.-</ecNumber>
    </submittedName>
</protein>
<dbReference type="InterPro" id="IPR051554">
    <property type="entry name" value="Acetyltransferase_Eis"/>
</dbReference>
<evidence type="ECO:0000259" key="1">
    <source>
        <dbReference type="PROSITE" id="PS51186"/>
    </source>
</evidence>
<dbReference type="RefSeq" id="WP_308450820.1">
    <property type="nucleotide sequence ID" value="NZ_JAJEPU010000008.1"/>
</dbReference>
<name>A0AAE3AP95_9FIRM</name>
<keyword evidence="2" id="KW-0012">Acyltransferase</keyword>
<dbReference type="GO" id="GO:0034069">
    <property type="term" value="F:aminoglycoside N-acetyltransferase activity"/>
    <property type="evidence" value="ECO:0007669"/>
    <property type="project" value="TreeGrafter"/>
</dbReference>
<dbReference type="SUPFAM" id="SSF55729">
    <property type="entry name" value="Acyl-CoA N-acyltransferases (Nat)"/>
    <property type="match status" value="1"/>
</dbReference>
<reference evidence="2" key="1">
    <citation type="submission" date="2021-10" db="EMBL/GenBank/DDBJ databases">
        <title>Anaerobic single-cell dispensing facilitates the cultivation of human gut bacteria.</title>
        <authorList>
            <person name="Afrizal A."/>
        </authorList>
    </citation>
    <scope>NUCLEOTIDE SEQUENCE</scope>
    <source>
        <strain evidence="2">CLA-AA-H274</strain>
    </source>
</reference>
<feature type="domain" description="N-acetyltransferase" evidence="1">
    <location>
        <begin position="1"/>
        <end position="151"/>
    </location>
</feature>
<keyword evidence="3" id="KW-1185">Reference proteome</keyword>
<comment type="caution">
    <text evidence="2">The sequence shown here is derived from an EMBL/GenBank/DDBJ whole genome shotgun (WGS) entry which is preliminary data.</text>
</comment>